<feature type="region of interest" description="Disordered" evidence="1">
    <location>
        <begin position="177"/>
        <end position="249"/>
    </location>
</feature>
<feature type="compositionally biased region" description="Pro residues" evidence="1">
    <location>
        <begin position="221"/>
        <end position="232"/>
    </location>
</feature>
<organism evidence="3 4">
    <name type="scientific">Rhodovulum euryhalinum</name>
    <dbReference type="NCBI Taxonomy" id="35805"/>
    <lineage>
        <taxon>Bacteria</taxon>
        <taxon>Pseudomonadati</taxon>
        <taxon>Pseudomonadota</taxon>
        <taxon>Alphaproteobacteria</taxon>
        <taxon>Rhodobacterales</taxon>
        <taxon>Paracoccaceae</taxon>
        <taxon>Rhodovulum</taxon>
    </lineage>
</organism>
<dbReference type="EMBL" id="SLWW01000003">
    <property type="protein sequence ID" value="TCO73069.1"/>
    <property type="molecule type" value="Genomic_DNA"/>
</dbReference>
<reference evidence="3 4" key="1">
    <citation type="submission" date="2019-03" db="EMBL/GenBank/DDBJ databases">
        <title>Genomic Encyclopedia of Type Strains, Phase IV (KMG-IV): sequencing the most valuable type-strain genomes for metagenomic binning, comparative biology and taxonomic classification.</title>
        <authorList>
            <person name="Goeker M."/>
        </authorList>
    </citation>
    <scope>NUCLEOTIDE SEQUENCE [LARGE SCALE GENOMIC DNA]</scope>
    <source>
        <strain evidence="3 4">DSM 4868</strain>
    </source>
</reference>
<evidence type="ECO:0000256" key="1">
    <source>
        <dbReference type="SAM" id="MobiDB-lite"/>
    </source>
</evidence>
<feature type="compositionally biased region" description="Low complexity" evidence="1">
    <location>
        <begin position="209"/>
        <end position="220"/>
    </location>
</feature>
<feature type="chain" id="PRO_5020777125" description="Invasion protein IalB" evidence="2">
    <location>
        <begin position="32"/>
        <end position="373"/>
    </location>
</feature>
<evidence type="ECO:0008006" key="5">
    <source>
        <dbReference type="Google" id="ProtNLM"/>
    </source>
</evidence>
<accession>A0A4R2KQ90</accession>
<proteinExistence type="predicted"/>
<name>A0A4R2KQ90_9RHOB</name>
<sequence>MPGITGRLSALVGAGAMLAAAALAGSAGAQAWREIPGTAGIEGAETCATGAGGSLCFQIRCRADSPLEFALVSTPDWPLADRSTGVTLLVDATAPLAYTFAVVEPGNRSGLALPYHPAQHRGLIERLRRGVRLTVWIRPGDGRTTGAGFSLGGSGRAINRMLDGRCATLARQDPDVPLADPVLADHQPVGELPDRPPLDPSPPAATEQAVLPDVPDVPEAAPEPPLPLPDPEAAPAADTPAPEPPRPLVPVTPGTEDKAAMALAQQIVGPIIEAVRSIEGKAPTLRARLVELAPEQALLLTRLCGGAYFGPTGCSGVIFTIAGESARPVFGDGDLFSSTGLSLDEAAARDGWPALVLETGETWAWTGAGYERR</sequence>
<gene>
    <name evidence="3" type="ORF">EV655_103298</name>
</gene>
<protein>
    <recommendedName>
        <fullName evidence="5">Invasion protein IalB</fullName>
    </recommendedName>
</protein>
<evidence type="ECO:0000313" key="4">
    <source>
        <dbReference type="Proteomes" id="UP000295142"/>
    </source>
</evidence>
<evidence type="ECO:0000313" key="3">
    <source>
        <dbReference type="EMBL" id="TCO73069.1"/>
    </source>
</evidence>
<dbReference type="RefSeq" id="WP_132542684.1">
    <property type="nucleotide sequence ID" value="NZ_SLWW01000003.1"/>
</dbReference>
<feature type="signal peptide" evidence="2">
    <location>
        <begin position="1"/>
        <end position="31"/>
    </location>
</feature>
<dbReference type="Proteomes" id="UP000295142">
    <property type="component" value="Unassembled WGS sequence"/>
</dbReference>
<keyword evidence="4" id="KW-1185">Reference proteome</keyword>
<dbReference type="AlphaFoldDB" id="A0A4R2KQ90"/>
<comment type="caution">
    <text evidence="3">The sequence shown here is derived from an EMBL/GenBank/DDBJ whole genome shotgun (WGS) entry which is preliminary data.</text>
</comment>
<evidence type="ECO:0000256" key="2">
    <source>
        <dbReference type="SAM" id="SignalP"/>
    </source>
</evidence>
<keyword evidence="2" id="KW-0732">Signal</keyword>